<dbReference type="AlphaFoldDB" id="A0A0C3CC96"/>
<reference evidence="2 3" key="1">
    <citation type="submission" date="2014-04" db="EMBL/GenBank/DDBJ databases">
        <authorList>
            <consortium name="DOE Joint Genome Institute"/>
            <person name="Kuo A."/>
            <person name="Tarkka M."/>
            <person name="Buscot F."/>
            <person name="Kohler A."/>
            <person name="Nagy L.G."/>
            <person name="Floudas D."/>
            <person name="Copeland A."/>
            <person name="Barry K.W."/>
            <person name="Cichocki N."/>
            <person name="Veneault-Fourrey C."/>
            <person name="LaButti K."/>
            <person name="Lindquist E.A."/>
            <person name="Lipzen A."/>
            <person name="Lundell T."/>
            <person name="Morin E."/>
            <person name="Murat C."/>
            <person name="Sun H."/>
            <person name="Tunlid A."/>
            <person name="Henrissat B."/>
            <person name="Grigoriev I.V."/>
            <person name="Hibbett D.S."/>
            <person name="Martin F."/>
            <person name="Nordberg H.P."/>
            <person name="Cantor M.N."/>
            <person name="Hua S.X."/>
        </authorList>
    </citation>
    <scope>NUCLEOTIDE SEQUENCE [LARGE SCALE GENOMIC DNA]</scope>
    <source>
        <strain evidence="2 3">F 1598</strain>
    </source>
</reference>
<feature type="compositionally biased region" description="Basic residues" evidence="1">
    <location>
        <begin position="88"/>
        <end position="98"/>
    </location>
</feature>
<feature type="region of interest" description="Disordered" evidence="1">
    <location>
        <begin position="159"/>
        <end position="183"/>
    </location>
</feature>
<proteinExistence type="predicted"/>
<feature type="region of interest" description="Disordered" evidence="1">
    <location>
        <begin position="81"/>
        <end position="147"/>
    </location>
</feature>
<evidence type="ECO:0000313" key="2">
    <source>
        <dbReference type="EMBL" id="KIM87297.1"/>
    </source>
</evidence>
<dbReference type="HOGENOM" id="CLU_801958_0_0_1"/>
<feature type="compositionally biased region" description="Low complexity" evidence="1">
    <location>
        <begin position="164"/>
        <end position="176"/>
    </location>
</feature>
<dbReference type="EMBL" id="KN832979">
    <property type="protein sequence ID" value="KIM87297.1"/>
    <property type="molecule type" value="Genomic_DNA"/>
</dbReference>
<accession>A0A0C3CC96</accession>
<dbReference type="InParanoid" id="A0A0C3CC96"/>
<dbReference type="Proteomes" id="UP000054166">
    <property type="component" value="Unassembled WGS sequence"/>
</dbReference>
<sequence length="346" mass="39130">MNFRGHGFSFEWIHPYFGRRSSTSYIIALQSLPPCFIHTAHSSKLRAGTPTAFMKQKGVQMNTDTDTTTFRCNSIAEAAEKDRLNKERKARNQRRYYQNHKAEQQHKARQRARQNRITAKLLFVSGDSTDNDDDDDDPTPHIDRSADLSSSMLSFTIDYTGSEPTSLSPPSSQHTHSPPPAASCIADHAPLTIDHQAPSHITATSAHFSLDDWPSWSASRRLAALRRWMLDIEWSWGSTANWSAKSVQEWGTIREREKAHVNSWLVEETKKVLEGHRMLGYLGRIMEGKLPTDEEELRDLYLQGYQLICALDSGVVALEQMLSMVRSEILAHEVRKCGCGKATCVV</sequence>
<reference evidence="3" key="2">
    <citation type="submission" date="2015-01" db="EMBL/GenBank/DDBJ databases">
        <title>Evolutionary Origins and Diversification of the Mycorrhizal Mutualists.</title>
        <authorList>
            <consortium name="DOE Joint Genome Institute"/>
            <consortium name="Mycorrhizal Genomics Consortium"/>
            <person name="Kohler A."/>
            <person name="Kuo A."/>
            <person name="Nagy L.G."/>
            <person name="Floudas D."/>
            <person name="Copeland A."/>
            <person name="Barry K.W."/>
            <person name="Cichocki N."/>
            <person name="Veneault-Fourrey C."/>
            <person name="LaButti K."/>
            <person name="Lindquist E.A."/>
            <person name="Lipzen A."/>
            <person name="Lundell T."/>
            <person name="Morin E."/>
            <person name="Murat C."/>
            <person name="Riley R."/>
            <person name="Ohm R."/>
            <person name="Sun H."/>
            <person name="Tunlid A."/>
            <person name="Henrissat B."/>
            <person name="Grigoriev I.V."/>
            <person name="Hibbett D.S."/>
            <person name="Martin F."/>
        </authorList>
    </citation>
    <scope>NUCLEOTIDE SEQUENCE [LARGE SCALE GENOMIC DNA]</scope>
    <source>
        <strain evidence="3">F 1598</strain>
    </source>
</reference>
<evidence type="ECO:0000313" key="3">
    <source>
        <dbReference type="Proteomes" id="UP000054166"/>
    </source>
</evidence>
<evidence type="ECO:0000256" key="1">
    <source>
        <dbReference type="SAM" id="MobiDB-lite"/>
    </source>
</evidence>
<organism evidence="2 3">
    <name type="scientific">Piloderma croceum (strain F 1598)</name>
    <dbReference type="NCBI Taxonomy" id="765440"/>
    <lineage>
        <taxon>Eukaryota</taxon>
        <taxon>Fungi</taxon>
        <taxon>Dikarya</taxon>
        <taxon>Basidiomycota</taxon>
        <taxon>Agaricomycotina</taxon>
        <taxon>Agaricomycetes</taxon>
        <taxon>Agaricomycetidae</taxon>
        <taxon>Atheliales</taxon>
        <taxon>Atheliaceae</taxon>
        <taxon>Piloderma</taxon>
    </lineage>
</organism>
<name>A0A0C3CC96_PILCF</name>
<protein>
    <submittedName>
        <fullName evidence="2">Uncharacterized protein</fullName>
    </submittedName>
</protein>
<gene>
    <name evidence="2" type="ORF">PILCRDRAFT_3797</name>
</gene>
<keyword evidence="3" id="KW-1185">Reference proteome</keyword>